<dbReference type="Pfam" id="PF13676">
    <property type="entry name" value="TIR_2"/>
    <property type="match status" value="1"/>
</dbReference>
<dbReference type="Gene3D" id="3.40.50.10140">
    <property type="entry name" value="Toll/interleukin-1 receptor homology (TIR) domain"/>
    <property type="match status" value="1"/>
</dbReference>
<protein>
    <recommendedName>
        <fullName evidence="1">TIR domain-containing protein</fullName>
    </recommendedName>
</protein>
<dbReference type="GO" id="GO:0007165">
    <property type="term" value="P:signal transduction"/>
    <property type="evidence" value="ECO:0007669"/>
    <property type="project" value="InterPro"/>
</dbReference>
<feature type="domain" description="TIR" evidence="1">
    <location>
        <begin position="104"/>
        <end position="247"/>
    </location>
</feature>
<dbReference type="InterPro" id="IPR000157">
    <property type="entry name" value="TIR_dom"/>
</dbReference>
<dbReference type="SUPFAM" id="SSF52200">
    <property type="entry name" value="Toll/Interleukin receptor TIR domain"/>
    <property type="match status" value="1"/>
</dbReference>
<dbReference type="PROSITE" id="PS50104">
    <property type="entry name" value="TIR"/>
    <property type="match status" value="1"/>
</dbReference>
<gene>
    <name evidence="2" type="ORF">EPICR_60115</name>
</gene>
<accession>A0A484HNH6</accession>
<evidence type="ECO:0000259" key="1">
    <source>
        <dbReference type="PROSITE" id="PS50104"/>
    </source>
</evidence>
<reference evidence="2" key="1">
    <citation type="submission" date="2019-01" db="EMBL/GenBank/DDBJ databases">
        <authorList>
            <consortium name="Genoscope - CEA"/>
            <person name="William W."/>
        </authorList>
    </citation>
    <scope>NUCLEOTIDE SEQUENCE</scope>
    <source>
        <strain evidence="2">CR-1</strain>
    </source>
</reference>
<dbReference type="InterPro" id="IPR035897">
    <property type="entry name" value="Toll_tir_struct_dom_sf"/>
</dbReference>
<proteinExistence type="predicted"/>
<sequence>MPELVLKGLEHVYDAFDEYEHPNHISLRVTGLSVSEAITRGRSLLQSMVTRQRREGGFLSSGTFSAELTRIEDSEGYILYQDLKPVREGLRYFGDDLEDYRDAVAEFVFLSYSHRDARFTEQIAKQLEIRGLRLWFDRNDIQTESSLLRFGNSEDEDSRLLRVLEHAIDRAKWLLLVVSSNSIDSKWVKAEVAFSVREDVPIACLLLERSNIAAAPAWVSAAASNSHCYDFSGWDQGGSWNRPLKKLLEDVFRYRGHD</sequence>
<organism evidence="2">
    <name type="scientific">uncultured Desulfobacteraceae bacterium</name>
    <dbReference type="NCBI Taxonomy" id="218296"/>
    <lineage>
        <taxon>Bacteria</taxon>
        <taxon>Pseudomonadati</taxon>
        <taxon>Thermodesulfobacteriota</taxon>
        <taxon>Desulfobacteria</taxon>
        <taxon>Desulfobacterales</taxon>
        <taxon>Desulfobacteraceae</taxon>
        <taxon>environmental samples</taxon>
    </lineage>
</organism>
<dbReference type="EMBL" id="CAACVI010000049">
    <property type="protein sequence ID" value="VEN75128.1"/>
    <property type="molecule type" value="Genomic_DNA"/>
</dbReference>
<dbReference type="AlphaFoldDB" id="A0A484HNH6"/>
<name>A0A484HNH6_9BACT</name>
<evidence type="ECO:0000313" key="2">
    <source>
        <dbReference type="EMBL" id="VEN75128.1"/>
    </source>
</evidence>